<protein>
    <submittedName>
        <fullName evidence="1">Uncharacterized protein</fullName>
    </submittedName>
</protein>
<sequence length="580" mass="68081">FDEKAQENVLTREISNINLPTYPGNNAEEERSPTEDTEIKRQLLTEVAEAISTNVVLSPAVNEYNKQIRELLIVLDEAKDDQSRKEAGSEIIKLFNELDGDIYIAVADLNPKFAIISLQDYLERFRGEFGVELRKKISTDKHNIDLEELPEAIPVPIQKEDESDEDFRNRLEGYIKLYRDQVKLYQIRAIDEISKIKEKYNIPDFFDDILKYSELLKVLERYEKNGTRKSLDLLVDVYPDKYLFLKSLLISYDKNKDASTGENKTDLESLLVEEKKHPDDVDLLLSIAKLYQGRGNIEKMLEYCKRIIFLGNLNAKDILLMEYYQGNLNEHLVGFSEIMSEIEKQEILFHDEEYQAKNDEEKIIFWENYLETLRIFGGQISDKYFLEMRILGSNVAKIYVDTKTSTEQITRMAKLFGDIFFERAYYLQSAKYYMTVLAGNKELMPDDHITAMVDNSENIFPQEVSDYLTKEITSIMDDFEINFEDLIDNKYISDKTRINEVIRYYNLWIIMSAKKEFDPKLLNFIHNALQNSFYVRKNADVERKLLGILEIIKELKYESFRNRAQEIEDAVYKPDEKANK</sequence>
<feature type="non-terminal residue" evidence="1">
    <location>
        <position position="1"/>
    </location>
</feature>
<organism evidence="1">
    <name type="scientific">uncultured bacterium</name>
    <name type="common">gcode 4</name>
    <dbReference type="NCBI Taxonomy" id="1234023"/>
    <lineage>
        <taxon>Bacteria</taxon>
        <taxon>environmental samples</taxon>
    </lineage>
</organism>
<gene>
    <name evidence="1" type="ORF">ACD_71C00234G0002</name>
</gene>
<dbReference type="AlphaFoldDB" id="K1ZI82"/>
<comment type="caution">
    <text evidence="1">The sequence shown here is derived from an EMBL/GenBank/DDBJ whole genome shotgun (WGS) entry which is preliminary data.</text>
</comment>
<reference evidence="1" key="1">
    <citation type="journal article" date="2012" name="Science">
        <title>Fermentation, hydrogen, and sulfur metabolism in multiple uncultivated bacterial phyla.</title>
        <authorList>
            <person name="Wrighton K.C."/>
            <person name="Thomas B.C."/>
            <person name="Sharon I."/>
            <person name="Miller C.S."/>
            <person name="Castelle C.J."/>
            <person name="VerBerkmoes N.C."/>
            <person name="Wilkins M.J."/>
            <person name="Hettich R.L."/>
            <person name="Lipton M.S."/>
            <person name="Williams K.H."/>
            <person name="Long P.E."/>
            <person name="Banfield J.F."/>
        </authorList>
    </citation>
    <scope>NUCLEOTIDE SEQUENCE [LARGE SCALE GENOMIC DNA]</scope>
</reference>
<accession>K1ZI82</accession>
<name>K1ZI82_9BACT</name>
<proteinExistence type="predicted"/>
<dbReference type="EMBL" id="AMFJ01028965">
    <property type="protein sequence ID" value="EKD44113.1"/>
    <property type="molecule type" value="Genomic_DNA"/>
</dbReference>
<evidence type="ECO:0000313" key="1">
    <source>
        <dbReference type="EMBL" id="EKD44113.1"/>
    </source>
</evidence>